<dbReference type="GO" id="GO:0016020">
    <property type="term" value="C:membrane"/>
    <property type="evidence" value="ECO:0007669"/>
    <property type="project" value="UniProtKB-SubCell"/>
</dbReference>
<dbReference type="Proteomes" id="UP000002668">
    <property type="component" value="Genome"/>
</dbReference>
<evidence type="ECO:0000256" key="3">
    <source>
        <dbReference type="SAM" id="MobiDB-lite"/>
    </source>
</evidence>
<dbReference type="InterPro" id="IPR020846">
    <property type="entry name" value="MFS_dom"/>
</dbReference>
<sequence length="482" mass="52614">MSSQSTESKNSHVVENKQECSARPCTTGEQAIAQEDVHVNNNDETTSHDKEAQLDARSTRTTESTIPPPPDGGLHAWLKVFGGFMIYINIWGFTLTYGAFQSYYRTTLLRTSTPSAISWIGTTQAWLLIVIGTASGPLFDLGYFRSMLLVGNFLVVVGIMMLSLSTTYWQVFLSQGLCMGAGAGLLYIPSLALVGVWFSKKRVLATSIVMSGIAVGGVIYIMMFNRLLRTSTFPWAIRAIGFVALACALLSIPALLSGSAWLKRPRKRRALYDKSALRDPLFLIFTCCSFTTFLGYIVPFFYIPTYARERLGSDESTALYMLVLAIAGSFFGRLASGVTAHYLGAIVTWGANAFASGVLALCWMGIRREREFVAFSILWGFFSAALVTIPSAAFTNITPDLSRLGTRLGMSWSVSSIATLIGAPIAGALLGRSRQRNADGVWTETTDFRGVQIWSGVCLLLGAGFVGVLWWRARRGGGGWRV</sequence>
<dbReference type="InterPro" id="IPR011701">
    <property type="entry name" value="MFS"/>
</dbReference>
<dbReference type="OMA" id="LGMSWSV"/>
<dbReference type="VEuPathDB" id="FungiDB:LEMA_P119490.1"/>
<evidence type="ECO:0000313" key="7">
    <source>
        <dbReference type="Proteomes" id="UP000002668"/>
    </source>
</evidence>
<keyword evidence="4" id="KW-0472">Membrane</keyword>
<dbReference type="InterPro" id="IPR050327">
    <property type="entry name" value="Proton-linked_MCT"/>
</dbReference>
<feature type="transmembrane region" description="Helical" evidence="4">
    <location>
        <begin position="451"/>
        <end position="471"/>
    </location>
</feature>
<feature type="transmembrane region" description="Helical" evidence="4">
    <location>
        <begin position="409"/>
        <end position="431"/>
    </location>
</feature>
<dbReference type="InterPro" id="IPR036259">
    <property type="entry name" value="MFS_trans_sf"/>
</dbReference>
<feature type="transmembrane region" description="Helical" evidence="4">
    <location>
        <begin position="116"/>
        <end position="139"/>
    </location>
</feature>
<reference evidence="7" key="1">
    <citation type="journal article" date="2011" name="Nat. Commun.">
        <title>Effector diversification within compartments of the Leptosphaeria maculans genome affected by Repeat-Induced Point mutations.</title>
        <authorList>
            <person name="Rouxel T."/>
            <person name="Grandaubert J."/>
            <person name="Hane J.K."/>
            <person name="Hoede C."/>
            <person name="van de Wouw A.P."/>
            <person name="Couloux A."/>
            <person name="Dominguez V."/>
            <person name="Anthouard V."/>
            <person name="Bally P."/>
            <person name="Bourras S."/>
            <person name="Cozijnsen A.J."/>
            <person name="Ciuffetti L.M."/>
            <person name="Degrave A."/>
            <person name="Dilmaghani A."/>
            <person name="Duret L."/>
            <person name="Fudal I."/>
            <person name="Goodwin S.B."/>
            <person name="Gout L."/>
            <person name="Glaser N."/>
            <person name="Linglin J."/>
            <person name="Kema G.H.J."/>
            <person name="Lapalu N."/>
            <person name="Lawrence C.B."/>
            <person name="May K."/>
            <person name="Meyer M."/>
            <person name="Ollivier B."/>
            <person name="Poulain J."/>
            <person name="Schoch C.L."/>
            <person name="Simon A."/>
            <person name="Spatafora J.W."/>
            <person name="Stachowiak A."/>
            <person name="Turgeon B.G."/>
            <person name="Tyler B.M."/>
            <person name="Vincent D."/>
            <person name="Weissenbach J."/>
            <person name="Amselem J."/>
            <person name="Quesneville H."/>
            <person name="Oliver R.P."/>
            <person name="Wincker P."/>
            <person name="Balesdent M.-H."/>
            <person name="Howlett B.J."/>
        </authorList>
    </citation>
    <scope>NUCLEOTIDE SEQUENCE [LARGE SCALE GENOMIC DNA]</scope>
    <source>
        <strain evidence="7">JN3 / isolate v23.1.3 / race Av1-4-5-6-7-8</strain>
    </source>
</reference>
<evidence type="ECO:0000313" key="6">
    <source>
        <dbReference type="EMBL" id="CBX94458.1"/>
    </source>
</evidence>
<dbReference type="InParanoid" id="E4ZT27"/>
<organism evidence="7">
    <name type="scientific">Leptosphaeria maculans (strain JN3 / isolate v23.1.3 / race Av1-4-5-6-7-8)</name>
    <name type="common">Blackleg fungus</name>
    <name type="synonym">Phoma lingam</name>
    <dbReference type="NCBI Taxonomy" id="985895"/>
    <lineage>
        <taxon>Eukaryota</taxon>
        <taxon>Fungi</taxon>
        <taxon>Dikarya</taxon>
        <taxon>Ascomycota</taxon>
        <taxon>Pezizomycotina</taxon>
        <taxon>Dothideomycetes</taxon>
        <taxon>Pleosporomycetidae</taxon>
        <taxon>Pleosporales</taxon>
        <taxon>Pleosporineae</taxon>
        <taxon>Leptosphaeriaceae</taxon>
        <taxon>Plenodomus</taxon>
        <taxon>Plenodomus lingam/Leptosphaeria maculans species complex</taxon>
    </lineage>
</organism>
<dbReference type="PANTHER" id="PTHR11360:SF252">
    <property type="entry name" value="MAJOR FACILITATOR SUPERFAMILY (MFS) PROFILE DOMAIN-CONTAINING PROTEIN-RELATED"/>
    <property type="match status" value="1"/>
</dbReference>
<dbReference type="GO" id="GO:0022857">
    <property type="term" value="F:transmembrane transporter activity"/>
    <property type="evidence" value="ECO:0007669"/>
    <property type="project" value="InterPro"/>
</dbReference>
<feature type="region of interest" description="Disordered" evidence="3">
    <location>
        <begin position="1"/>
        <end position="68"/>
    </location>
</feature>
<dbReference type="PROSITE" id="PS50850">
    <property type="entry name" value="MFS"/>
    <property type="match status" value="1"/>
</dbReference>
<dbReference type="Gene3D" id="1.20.1250.20">
    <property type="entry name" value="MFS general substrate transporter like domains"/>
    <property type="match status" value="1"/>
</dbReference>
<feature type="domain" description="Major facilitator superfamily (MFS) profile" evidence="5">
    <location>
        <begin position="75"/>
        <end position="474"/>
    </location>
</feature>
<feature type="transmembrane region" description="Helical" evidence="4">
    <location>
        <begin position="172"/>
        <end position="196"/>
    </location>
</feature>
<feature type="transmembrane region" description="Helical" evidence="4">
    <location>
        <begin position="282"/>
        <end position="303"/>
    </location>
</feature>
<feature type="transmembrane region" description="Helical" evidence="4">
    <location>
        <begin position="342"/>
        <end position="366"/>
    </location>
</feature>
<name>E4ZT27_LEPMJ</name>
<dbReference type="OrthoDB" id="6509908at2759"/>
<keyword evidence="4" id="KW-0812">Transmembrane</keyword>
<feature type="transmembrane region" description="Helical" evidence="4">
    <location>
        <begin position="235"/>
        <end position="262"/>
    </location>
</feature>
<proteinExistence type="inferred from homology"/>
<protein>
    <submittedName>
        <fullName evidence="6">Similar to MFS monocarboxylate transporter</fullName>
    </submittedName>
</protein>
<comment type="subcellular location">
    <subcellularLocation>
        <location evidence="1">Membrane</location>
        <topology evidence="1">Multi-pass membrane protein</topology>
    </subcellularLocation>
</comment>
<keyword evidence="4" id="KW-1133">Transmembrane helix</keyword>
<evidence type="ECO:0000256" key="1">
    <source>
        <dbReference type="ARBA" id="ARBA00004141"/>
    </source>
</evidence>
<dbReference type="Pfam" id="PF07690">
    <property type="entry name" value="MFS_1"/>
    <property type="match status" value="1"/>
</dbReference>
<feature type="transmembrane region" description="Helical" evidence="4">
    <location>
        <begin position="318"/>
        <end position="335"/>
    </location>
</feature>
<feature type="compositionally biased region" description="Basic and acidic residues" evidence="3">
    <location>
        <begin position="9"/>
        <end position="20"/>
    </location>
</feature>
<dbReference type="AlphaFoldDB" id="E4ZT27"/>
<accession>E4ZT27</accession>
<dbReference type="RefSeq" id="XP_003837902.1">
    <property type="nucleotide sequence ID" value="XM_003837854.1"/>
</dbReference>
<dbReference type="EMBL" id="FP929123">
    <property type="protein sequence ID" value="CBX94458.1"/>
    <property type="molecule type" value="Genomic_DNA"/>
</dbReference>
<feature type="transmembrane region" description="Helical" evidence="4">
    <location>
        <begin position="203"/>
        <end position="223"/>
    </location>
</feature>
<evidence type="ECO:0000259" key="5">
    <source>
        <dbReference type="PROSITE" id="PS50850"/>
    </source>
</evidence>
<dbReference type="HOGENOM" id="CLU_001265_1_1_1"/>
<dbReference type="PANTHER" id="PTHR11360">
    <property type="entry name" value="MONOCARBOXYLATE TRANSPORTER"/>
    <property type="match status" value="1"/>
</dbReference>
<feature type="transmembrane region" description="Helical" evidence="4">
    <location>
        <begin position="146"/>
        <end position="166"/>
    </location>
</feature>
<feature type="transmembrane region" description="Helical" evidence="4">
    <location>
        <begin position="84"/>
        <end position="104"/>
    </location>
</feature>
<feature type="compositionally biased region" description="Basic and acidic residues" evidence="3">
    <location>
        <begin position="45"/>
        <end position="60"/>
    </location>
</feature>
<keyword evidence="7" id="KW-1185">Reference proteome</keyword>
<feature type="transmembrane region" description="Helical" evidence="4">
    <location>
        <begin position="372"/>
        <end position="397"/>
    </location>
</feature>
<comment type="similarity">
    <text evidence="2">Belongs to the major facilitator superfamily. Monocarboxylate porter (TC 2.A.1.13) family.</text>
</comment>
<evidence type="ECO:0000256" key="2">
    <source>
        <dbReference type="ARBA" id="ARBA00006727"/>
    </source>
</evidence>
<dbReference type="SUPFAM" id="SSF103473">
    <property type="entry name" value="MFS general substrate transporter"/>
    <property type="match status" value="1"/>
</dbReference>
<dbReference type="eggNOG" id="KOG2504">
    <property type="taxonomic scope" value="Eukaryota"/>
</dbReference>
<gene>
    <name evidence="6" type="ORF">LEMA_P119490.1</name>
</gene>
<evidence type="ECO:0000256" key="4">
    <source>
        <dbReference type="SAM" id="Phobius"/>
    </source>
</evidence>
<dbReference type="GeneID" id="13291163"/>